<dbReference type="InterPro" id="IPR050468">
    <property type="entry name" value="Cuticle_Struct_Prot"/>
</dbReference>
<sequence length="278" mass="30826">MKFLFVLPLFFAASIAEMLLNFDPEKGTFMYATGDEGKHTRDETRESDGSVTGMYSYMDPNGNLREVRYRAGTKGFQPEGDISVDKKTSVEAARLAAMAPKAPKMPAVPETPKVVETPIVPKVAEVPDMLFNFDPEKGTFMYATGDEGKHTRDETRESDGSVTGMYSYMDPNGNLREVRYRAGTKGFQPEGDISVDKKTSEEAARIAAMAPKAPEVPKVPSVPEAPVSAEIPDAYKIPFLPYSPFFPRPFAPHYNPLLNHFSLPLVYNRLLTPQFKLA</sequence>
<dbReference type="Pfam" id="PF00379">
    <property type="entry name" value="Chitin_bind_4"/>
    <property type="match status" value="2"/>
</dbReference>
<evidence type="ECO:0000256" key="2">
    <source>
        <dbReference type="PROSITE-ProRule" id="PRU00497"/>
    </source>
</evidence>
<evidence type="ECO:0000313" key="5">
    <source>
        <dbReference type="Proteomes" id="UP000694941"/>
    </source>
</evidence>
<dbReference type="RefSeq" id="XP_022247189.1">
    <property type="nucleotide sequence ID" value="XM_022391481.1"/>
</dbReference>
<dbReference type="InterPro" id="IPR031311">
    <property type="entry name" value="CHIT_BIND_RR_consensus"/>
</dbReference>
<feature type="region of interest" description="Disordered" evidence="3">
    <location>
        <begin position="142"/>
        <end position="168"/>
    </location>
</feature>
<organism evidence="5 6">
    <name type="scientific">Limulus polyphemus</name>
    <name type="common">Atlantic horseshoe crab</name>
    <dbReference type="NCBI Taxonomy" id="6850"/>
    <lineage>
        <taxon>Eukaryota</taxon>
        <taxon>Metazoa</taxon>
        <taxon>Ecdysozoa</taxon>
        <taxon>Arthropoda</taxon>
        <taxon>Chelicerata</taxon>
        <taxon>Merostomata</taxon>
        <taxon>Xiphosura</taxon>
        <taxon>Limulidae</taxon>
        <taxon>Limulus</taxon>
    </lineage>
</organism>
<evidence type="ECO:0000256" key="1">
    <source>
        <dbReference type="ARBA" id="ARBA00022460"/>
    </source>
</evidence>
<feature type="chain" id="PRO_5047511946" evidence="4">
    <location>
        <begin position="17"/>
        <end position="278"/>
    </location>
</feature>
<gene>
    <name evidence="6" type="primary">LOC111086873</name>
</gene>
<keyword evidence="4" id="KW-0732">Signal</keyword>
<reference evidence="6" key="1">
    <citation type="submission" date="2025-08" db="UniProtKB">
        <authorList>
            <consortium name="RefSeq"/>
        </authorList>
    </citation>
    <scope>IDENTIFICATION</scope>
    <source>
        <tissue evidence="6">Muscle</tissue>
    </source>
</reference>
<dbReference type="PROSITE" id="PS51155">
    <property type="entry name" value="CHIT_BIND_RR_2"/>
    <property type="match status" value="2"/>
</dbReference>
<evidence type="ECO:0000313" key="6">
    <source>
        <dbReference type="RefSeq" id="XP_022247189.1"/>
    </source>
</evidence>
<proteinExistence type="predicted"/>
<name>A0ABM1SU83_LIMPO</name>
<protein>
    <submittedName>
        <fullName evidence="6">Uncharacterized protein LOC111086873</fullName>
    </submittedName>
</protein>
<keyword evidence="5" id="KW-1185">Reference proteome</keyword>
<keyword evidence="1 2" id="KW-0193">Cuticle</keyword>
<dbReference type="PANTHER" id="PTHR10380">
    <property type="entry name" value="CUTICLE PROTEIN"/>
    <property type="match status" value="1"/>
</dbReference>
<dbReference type="Proteomes" id="UP000694941">
    <property type="component" value="Unplaced"/>
</dbReference>
<dbReference type="GeneID" id="111086873"/>
<feature type="compositionally biased region" description="Basic and acidic residues" evidence="3">
    <location>
        <begin position="146"/>
        <end position="159"/>
    </location>
</feature>
<dbReference type="PROSITE" id="PS00233">
    <property type="entry name" value="CHIT_BIND_RR_1"/>
    <property type="match status" value="2"/>
</dbReference>
<feature type="signal peptide" evidence="4">
    <location>
        <begin position="1"/>
        <end position="16"/>
    </location>
</feature>
<accession>A0ABM1SU83</accession>
<evidence type="ECO:0000256" key="3">
    <source>
        <dbReference type="SAM" id="MobiDB-lite"/>
    </source>
</evidence>
<dbReference type="PANTHER" id="PTHR10380:SF240">
    <property type="match status" value="1"/>
</dbReference>
<dbReference type="InterPro" id="IPR000618">
    <property type="entry name" value="Insect_cuticle"/>
</dbReference>
<evidence type="ECO:0000256" key="4">
    <source>
        <dbReference type="SAM" id="SignalP"/>
    </source>
</evidence>